<gene>
    <name evidence="3" type="ordered locus">BN6_40160</name>
</gene>
<dbReference type="Proteomes" id="UP000006281">
    <property type="component" value="Chromosome"/>
</dbReference>
<dbReference type="KEGG" id="sesp:BN6_40160"/>
<evidence type="ECO:0000313" key="3">
    <source>
        <dbReference type="EMBL" id="CCH31303.1"/>
    </source>
</evidence>
<proteinExistence type="predicted"/>
<feature type="transmembrane region" description="Helical" evidence="2">
    <location>
        <begin position="72"/>
        <end position="94"/>
    </location>
</feature>
<feature type="compositionally biased region" description="Basic and acidic residues" evidence="1">
    <location>
        <begin position="123"/>
        <end position="135"/>
    </location>
</feature>
<name>K0K418_SACES</name>
<keyword evidence="2" id="KW-0812">Transmembrane</keyword>
<organism evidence="3 4">
    <name type="scientific">Saccharothrix espanaensis (strain ATCC 51144 / DSM 44229 / JCM 9112 / NBRC 15066 / NRRL 15764)</name>
    <dbReference type="NCBI Taxonomy" id="1179773"/>
    <lineage>
        <taxon>Bacteria</taxon>
        <taxon>Bacillati</taxon>
        <taxon>Actinomycetota</taxon>
        <taxon>Actinomycetes</taxon>
        <taxon>Pseudonocardiales</taxon>
        <taxon>Pseudonocardiaceae</taxon>
        <taxon>Saccharothrix</taxon>
    </lineage>
</organism>
<dbReference type="STRING" id="1179773.BN6_40160"/>
<sequence>MIGAGAYRWSRCSRKRWPRSGGLGVKVALVVVLVALAGGLLFAIGGLVVKAVGGVREVFPKVVDAVGRGEPVAVVGVGAVAVLLVVLVVMWIGARPGGVHRPGHWETRGEDRHWVPDDSGPDDSGREGKGREGRG</sequence>
<evidence type="ECO:0000256" key="1">
    <source>
        <dbReference type="SAM" id="MobiDB-lite"/>
    </source>
</evidence>
<evidence type="ECO:0000313" key="4">
    <source>
        <dbReference type="Proteomes" id="UP000006281"/>
    </source>
</evidence>
<keyword evidence="4" id="KW-1185">Reference proteome</keyword>
<reference evidence="3 4" key="1">
    <citation type="journal article" date="2012" name="BMC Genomics">
        <title>Complete genome sequence of Saccharothrix espanaensis DSM 44229T and comparison to the other completely sequenced Pseudonocardiaceae.</title>
        <authorList>
            <person name="Strobel T."/>
            <person name="Al-Dilaimi A."/>
            <person name="Blom J."/>
            <person name="Gessner A."/>
            <person name="Kalinowski J."/>
            <person name="Luzhetska M."/>
            <person name="Puhler A."/>
            <person name="Szczepanowski R."/>
            <person name="Bechthold A."/>
            <person name="Ruckert C."/>
        </authorList>
    </citation>
    <scope>NUCLEOTIDE SEQUENCE [LARGE SCALE GENOMIC DNA]</scope>
    <source>
        <strain evidence="4">ATCC 51144 / DSM 44229 / JCM 9112 / NBRC 15066 / NRRL 15764</strain>
    </source>
</reference>
<feature type="compositionally biased region" description="Basic and acidic residues" evidence="1">
    <location>
        <begin position="103"/>
        <end position="116"/>
    </location>
</feature>
<keyword evidence="2" id="KW-1133">Transmembrane helix</keyword>
<dbReference type="HOGENOM" id="CLU_1884277_0_0_11"/>
<dbReference type="AlphaFoldDB" id="K0K418"/>
<accession>K0K418</accession>
<feature type="transmembrane region" description="Helical" evidence="2">
    <location>
        <begin position="23"/>
        <end position="52"/>
    </location>
</feature>
<dbReference type="EMBL" id="HE804045">
    <property type="protein sequence ID" value="CCH31303.1"/>
    <property type="molecule type" value="Genomic_DNA"/>
</dbReference>
<keyword evidence="2" id="KW-0472">Membrane</keyword>
<feature type="region of interest" description="Disordered" evidence="1">
    <location>
        <begin position="95"/>
        <end position="135"/>
    </location>
</feature>
<evidence type="ECO:0000256" key="2">
    <source>
        <dbReference type="SAM" id="Phobius"/>
    </source>
</evidence>
<protein>
    <submittedName>
        <fullName evidence="3">Putative secreted protein</fullName>
    </submittedName>
</protein>
<dbReference type="PATRIC" id="fig|1179773.3.peg.4019"/>